<comment type="caution">
    <text evidence="1">The sequence shown here is derived from an EMBL/GenBank/DDBJ whole genome shotgun (WGS) entry which is preliminary data.</text>
</comment>
<dbReference type="EMBL" id="CM023489">
    <property type="protein sequence ID" value="KAH6922090.1"/>
    <property type="molecule type" value="Genomic_DNA"/>
</dbReference>
<organism evidence="1 2">
    <name type="scientific">Hyalomma asiaticum</name>
    <name type="common">Tick</name>
    <dbReference type="NCBI Taxonomy" id="266040"/>
    <lineage>
        <taxon>Eukaryota</taxon>
        <taxon>Metazoa</taxon>
        <taxon>Ecdysozoa</taxon>
        <taxon>Arthropoda</taxon>
        <taxon>Chelicerata</taxon>
        <taxon>Arachnida</taxon>
        <taxon>Acari</taxon>
        <taxon>Parasitiformes</taxon>
        <taxon>Ixodida</taxon>
        <taxon>Ixodoidea</taxon>
        <taxon>Ixodidae</taxon>
        <taxon>Hyalomminae</taxon>
        <taxon>Hyalomma</taxon>
    </lineage>
</organism>
<dbReference type="Proteomes" id="UP000821845">
    <property type="component" value="Chromosome 9"/>
</dbReference>
<name>A0ACB7RIC9_HYAAI</name>
<reference evidence="1" key="1">
    <citation type="submission" date="2020-05" db="EMBL/GenBank/DDBJ databases">
        <title>Large-scale comparative analyses of tick genomes elucidate their genetic diversity and vector capacities.</title>
        <authorList>
            <person name="Jia N."/>
            <person name="Wang J."/>
            <person name="Shi W."/>
            <person name="Du L."/>
            <person name="Sun Y."/>
            <person name="Zhan W."/>
            <person name="Jiang J."/>
            <person name="Wang Q."/>
            <person name="Zhang B."/>
            <person name="Ji P."/>
            <person name="Sakyi L.B."/>
            <person name="Cui X."/>
            <person name="Yuan T."/>
            <person name="Jiang B."/>
            <person name="Yang W."/>
            <person name="Lam T.T.-Y."/>
            <person name="Chang Q."/>
            <person name="Ding S."/>
            <person name="Wang X."/>
            <person name="Zhu J."/>
            <person name="Ruan X."/>
            <person name="Zhao L."/>
            <person name="Wei J."/>
            <person name="Que T."/>
            <person name="Du C."/>
            <person name="Cheng J."/>
            <person name="Dai P."/>
            <person name="Han X."/>
            <person name="Huang E."/>
            <person name="Gao Y."/>
            <person name="Liu J."/>
            <person name="Shao H."/>
            <person name="Ye R."/>
            <person name="Li L."/>
            <person name="Wei W."/>
            <person name="Wang X."/>
            <person name="Wang C."/>
            <person name="Yang T."/>
            <person name="Huo Q."/>
            <person name="Li W."/>
            <person name="Guo W."/>
            <person name="Chen H."/>
            <person name="Zhou L."/>
            <person name="Ni X."/>
            <person name="Tian J."/>
            <person name="Zhou Y."/>
            <person name="Sheng Y."/>
            <person name="Liu T."/>
            <person name="Pan Y."/>
            <person name="Xia L."/>
            <person name="Li J."/>
            <person name="Zhao F."/>
            <person name="Cao W."/>
        </authorList>
    </citation>
    <scope>NUCLEOTIDE SEQUENCE</scope>
    <source>
        <strain evidence="1">Hyas-2018</strain>
    </source>
</reference>
<evidence type="ECO:0000313" key="2">
    <source>
        <dbReference type="Proteomes" id="UP000821845"/>
    </source>
</evidence>
<accession>A0ACB7RIC9</accession>
<protein>
    <submittedName>
        <fullName evidence="1">Uncharacterized protein</fullName>
    </submittedName>
</protein>
<keyword evidence="2" id="KW-1185">Reference proteome</keyword>
<gene>
    <name evidence="1" type="ORF">HPB50_009502</name>
</gene>
<evidence type="ECO:0000313" key="1">
    <source>
        <dbReference type="EMBL" id="KAH6922090.1"/>
    </source>
</evidence>
<sequence>MPDTVQAGGQYYRFRGHQVAGINWRPTRLVDKMPDARVCCVCRTIPKRTVLLPCLHALCECCQARCRQVCGALCPVDREPFVEVECVAIDFPARKANTVMVYCWNETRGCEFIGTAESMLRHYENECTFHAAECSVCGESVLHTDLPAHYASGSCSDTTPSAATEQETPAPTELTFQDLNAAMEELKALLSNSNQDQLLPSIQSQMNELAEHISNQEALLARIAHEIRASEPNLRRGGCRSTEVVARCEQVISRDDSLLRLTGKPSTSRRWVFESMSVTYLLTLDNAKKVLAAWNELEKFAEVTVPLMKDTRMVVAVWKRWHLLQIEVKLDGLQVGSRCVPLLRSVTALHPHAASKNMTLDRERGWECSCERGQGLLEHRHLSFCADSDLLNACGFVREGKIMFMILLFG</sequence>
<proteinExistence type="predicted"/>